<keyword evidence="4 7" id="KW-1133">Transmembrane helix</keyword>
<protein>
    <recommendedName>
        <fullName evidence="6">Transporter</fullName>
    </recommendedName>
</protein>
<feature type="transmembrane region" description="Helical" evidence="7">
    <location>
        <begin position="21"/>
        <end position="40"/>
    </location>
</feature>
<feature type="transmembrane region" description="Helical" evidence="7">
    <location>
        <begin position="158"/>
        <end position="175"/>
    </location>
</feature>
<comment type="subcellular location">
    <subcellularLocation>
        <location evidence="1">Membrane</location>
        <topology evidence="1">Multi-pass membrane protein</topology>
    </subcellularLocation>
</comment>
<dbReference type="Pfam" id="PF00209">
    <property type="entry name" value="SNF"/>
    <property type="match status" value="2"/>
</dbReference>
<keyword evidence="6" id="KW-0769">Symport</keyword>
<dbReference type="RefSeq" id="WP_196836504.1">
    <property type="nucleotide sequence ID" value="NZ_JADOTZ010000001.1"/>
</dbReference>
<reference evidence="9" key="1">
    <citation type="submission" date="2020-11" db="EMBL/GenBank/DDBJ databases">
        <title>Sequencing the genomes of 1000 actinobacteria strains.</title>
        <authorList>
            <person name="Klenk H.-P."/>
        </authorList>
    </citation>
    <scope>NUCLEOTIDE SEQUENCE</scope>
    <source>
        <strain evidence="9">DSM 26152</strain>
    </source>
</reference>
<dbReference type="PANTHER" id="PTHR42948">
    <property type="entry name" value="TRANSPORTER"/>
    <property type="match status" value="1"/>
</dbReference>
<gene>
    <name evidence="9" type="ORF">IW252_002073</name>
</gene>
<keyword evidence="5 7" id="KW-0472">Membrane</keyword>
<feature type="transmembrane region" description="Helical" evidence="7">
    <location>
        <begin position="52"/>
        <end position="74"/>
    </location>
</feature>
<comment type="similarity">
    <text evidence="6">Belongs to the sodium:neurotransmitter symporter (SNF) (TC 2.A.22) family.</text>
</comment>
<feature type="transmembrane region" description="Helical" evidence="7">
    <location>
        <begin position="476"/>
        <end position="495"/>
    </location>
</feature>
<dbReference type="PROSITE" id="PS50850">
    <property type="entry name" value="MFS"/>
    <property type="match status" value="1"/>
</dbReference>
<evidence type="ECO:0000256" key="5">
    <source>
        <dbReference type="ARBA" id="ARBA00023136"/>
    </source>
</evidence>
<feature type="transmembrane region" description="Helical" evidence="7">
    <location>
        <begin position="395"/>
        <end position="416"/>
    </location>
</feature>
<evidence type="ECO:0000313" key="9">
    <source>
        <dbReference type="EMBL" id="MBG6085306.1"/>
    </source>
</evidence>
<keyword evidence="3 6" id="KW-0812">Transmembrane</keyword>
<name>A0A931DD04_9MICC</name>
<keyword evidence="10" id="KW-1185">Reference proteome</keyword>
<dbReference type="PROSITE" id="PS50267">
    <property type="entry name" value="NA_NEUROTRAN_SYMP_3"/>
    <property type="match status" value="1"/>
</dbReference>
<evidence type="ECO:0000256" key="2">
    <source>
        <dbReference type="ARBA" id="ARBA00022448"/>
    </source>
</evidence>
<dbReference type="AlphaFoldDB" id="A0A931DD04"/>
<dbReference type="InterPro" id="IPR020846">
    <property type="entry name" value="MFS_dom"/>
</dbReference>
<dbReference type="InterPro" id="IPR037272">
    <property type="entry name" value="SNS_sf"/>
</dbReference>
<dbReference type="PROSITE" id="PS00610">
    <property type="entry name" value="NA_NEUROTRAN_SYMP_1"/>
    <property type="match status" value="1"/>
</dbReference>
<feature type="transmembrane region" description="Helical" evidence="7">
    <location>
        <begin position="275"/>
        <end position="294"/>
    </location>
</feature>
<dbReference type="NCBIfam" id="NF037979">
    <property type="entry name" value="Na_transp"/>
    <property type="match status" value="1"/>
</dbReference>
<evidence type="ECO:0000256" key="6">
    <source>
        <dbReference type="RuleBase" id="RU003732"/>
    </source>
</evidence>
<evidence type="ECO:0000256" key="1">
    <source>
        <dbReference type="ARBA" id="ARBA00004141"/>
    </source>
</evidence>
<evidence type="ECO:0000259" key="8">
    <source>
        <dbReference type="PROSITE" id="PS50850"/>
    </source>
</evidence>
<comment type="caution">
    <text evidence="9">The sequence shown here is derived from an EMBL/GenBank/DDBJ whole genome shotgun (WGS) entry which is preliminary data.</text>
</comment>
<evidence type="ECO:0000313" key="10">
    <source>
        <dbReference type="Proteomes" id="UP000625033"/>
    </source>
</evidence>
<organism evidence="9 10">
    <name type="scientific">Zhihengliuella flava</name>
    <dbReference type="NCBI Taxonomy" id="1285193"/>
    <lineage>
        <taxon>Bacteria</taxon>
        <taxon>Bacillati</taxon>
        <taxon>Actinomycetota</taxon>
        <taxon>Actinomycetes</taxon>
        <taxon>Micrococcales</taxon>
        <taxon>Micrococcaceae</taxon>
        <taxon>Zhihengliuella</taxon>
    </lineage>
</organism>
<dbReference type="EMBL" id="JADOTZ010000001">
    <property type="protein sequence ID" value="MBG6085306.1"/>
    <property type="molecule type" value="Genomic_DNA"/>
</dbReference>
<dbReference type="InterPro" id="IPR000175">
    <property type="entry name" value="Na/ntran_symport"/>
</dbReference>
<evidence type="ECO:0000256" key="4">
    <source>
        <dbReference type="ARBA" id="ARBA00022989"/>
    </source>
</evidence>
<evidence type="ECO:0000256" key="3">
    <source>
        <dbReference type="ARBA" id="ARBA00022692"/>
    </source>
</evidence>
<dbReference type="GO" id="GO:0015293">
    <property type="term" value="F:symporter activity"/>
    <property type="evidence" value="ECO:0007669"/>
    <property type="project" value="UniProtKB-KW"/>
</dbReference>
<feature type="transmembrane region" description="Helical" evidence="7">
    <location>
        <begin position="187"/>
        <end position="209"/>
    </location>
</feature>
<dbReference type="GO" id="GO:0016020">
    <property type="term" value="C:membrane"/>
    <property type="evidence" value="ECO:0007669"/>
    <property type="project" value="UniProtKB-SubCell"/>
</dbReference>
<dbReference type="PRINTS" id="PR00176">
    <property type="entry name" value="NANEUSMPORT"/>
</dbReference>
<feature type="transmembrane region" description="Helical" evidence="7">
    <location>
        <begin position="95"/>
        <end position="124"/>
    </location>
</feature>
<evidence type="ECO:0000256" key="7">
    <source>
        <dbReference type="SAM" id="Phobius"/>
    </source>
</evidence>
<dbReference type="CDD" id="cd10334">
    <property type="entry name" value="SLC6sbd_u1"/>
    <property type="match status" value="1"/>
</dbReference>
<keyword evidence="2 6" id="KW-0813">Transport</keyword>
<feature type="transmembrane region" description="Helical" evidence="7">
    <location>
        <begin position="437"/>
        <end position="456"/>
    </location>
</feature>
<sequence>MSTAPSHRGQKVARETFSSRKLFILSAIGSAVGLGNIWRFPYVAYENGGGAFLIPYLAALLSAGIPLLFLDYAIGHKFRGSAPLAFRRMSRPAEFLGWWQVLMCFVIAVYYAVIIGWAGMYAWYSTTTAWGDDATSFFTGTFLEVGEAGVSMDFVPQVLWPLIAVWVVTIVILVAGVRKGIGRANAVFMPLLIIMFALLVVSSLFLPGASEGLNAFFTPNWEALGDPTVWAAAYGHIFFSLSIAFGIMVTYSSYLKRKTDLTGSGMVVAFSNSAFEILAGIGVFAAIGFMAVAAGTSVEDSAAGGVGLAFMAFPTIISEAPFGAILGVLFFGSLVFAGLTSLTSIVEVIISAVKDKMGWGRRAAALAVTLPLAVVSILLFGTTTGLHVLDIADAFVNQFGILFGAFVTVVIVAWFARKLPVLSDHLNLYGSIKMRKVWIGLVGIVAPIVLGYISYQQFDAFLSEPYGGYPEWMLNTFGWGMAAGLVIVAILLTLIPWSKRSMLHDDSEYEAIKAHEDQLTGQIPVADSAQKEN</sequence>
<feature type="transmembrane region" description="Helical" evidence="7">
    <location>
        <begin position="320"/>
        <end position="353"/>
    </location>
</feature>
<feature type="transmembrane region" description="Helical" evidence="7">
    <location>
        <begin position="365"/>
        <end position="389"/>
    </location>
</feature>
<dbReference type="PANTHER" id="PTHR42948:SF1">
    <property type="entry name" value="TRANSPORTER"/>
    <property type="match status" value="1"/>
</dbReference>
<dbReference type="Proteomes" id="UP000625033">
    <property type="component" value="Unassembled WGS sequence"/>
</dbReference>
<accession>A0A931DD04</accession>
<feature type="domain" description="Major facilitator superfamily (MFS) profile" evidence="8">
    <location>
        <begin position="281"/>
        <end position="533"/>
    </location>
</feature>
<feature type="transmembrane region" description="Helical" evidence="7">
    <location>
        <begin position="229"/>
        <end position="254"/>
    </location>
</feature>
<dbReference type="SUPFAM" id="SSF161070">
    <property type="entry name" value="SNF-like"/>
    <property type="match status" value="1"/>
</dbReference>
<proteinExistence type="inferred from homology"/>